<evidence type="ECO:0000256" key="1">
    <source>
        <dbReference type="SAM" id="MobiDB-lite"/>
    </source>
</evidence>
<feature type="region of interest" description="Disordered" evidence="1">
    <location>
        <begin position="30"/>
        <end position="93"/>
    </location>
</feature>
<gene>
    <name evidence="2" type="ORF">THIOM_005023</name>
</gene>
<feature type="region of interest" description="Disordered" evidence="1">
    <location>
        <begin position="120"/>
        <end position="155"/>
    </location>
</feature>
<keyword evidence="3" id="KW-1185">Reference proteome</keyword>
<dbReference type="Proteomes" id="UP000076962">
    <property type="component" value="Unassembled WGS sequence"/>
</dbReference>
<dbReference type="AlphaFoldDB" id="A0A176RUE0"/>
<evidence type="ECO:0000313" key="3">
    <source>
        <dbReference type="Proteomes" id="UP000076962"/>
    </source>
</evidence>
<reference evidence="2 3" key="1">
    <citation type="submission" date="2016-05" db="EMBL/GenBank/DDBJ databases">
        <title>Single-cell genome of chain-forming Candidatus Thiomargarita nelsonii and comparison to other large sulfur-oxidizing bacteria.</title>
        <authorList>
            <person name="Winkel M."/>
            <person name="Salman V."/>
            <person name="Woyke T."/>
            <person name="Schulz-Vogt H."/>
            <person name="Richter M."/>
            <person name="Flood B."/>
            <person name="Bailey J."/>
            <person name="Amann R."/>
            <person name="Mussmann M."/>
        </authorList>
    </citation>
    <scope>NUCLEOTIDE SEQUENCE [LARGE SCALE GENOMIC DNA]</scope>
    <source>
        <strain evidence="2 3">THI036</strain>
    </source>
</reference>
<proteinExistence type="predicted"/>
<name>A0A176RUE0_9GAMM</name>
<protein>
    <submittedName>
        <fullName evidence="2">Uncharacterized protein</fullName>
    </submittedName>
</protein>
<accession>A0A176RUE0</accession>
<comment type="caution">
    <text evidence="2">The sequence shown here is derived from an EMBL/GenBank/DDBJ whole genome shotgun (WGS) entry which is preliminary data.</text>
</comment>
<organism evidence="2 3">
    <name type="scientific">Candidatus Thiomargarita nelsonii</name>
    <dbReference type="NCBI Taxonomy" id="1003181"/>
    <lineage>
        <taxon>Bacteria</taxon>
        <taxon>Pseudomonadati</taxon>
        <taxon>Pseudomonadota</taxon>
        <taxon>Gammaproteobacteria</taxon>
        <taxon>Thiotrichales</taxon>
        <taxon>Thiotrichaceae</taxon>
        <taxon>Thiomargarita</taxon>
    </lineage>
</organism>
<feature type="region of interest" description="Disordered" evidence="1">
    <location>
        <begin position="173"/>
        <end position="243"/>
    </location>
</feature>
<sequence>MPVVRQPNGGNIGNLRDFAQDINNELTDQSFDLKPADLPNPRRSVAGDTIPERPNDGNIGTFRDLSPAMITESPKRETGVPTSVPVVRQPSGGKIGNLRDFAQDINNELTTLTDQSFDLKPAELPTPRRSVAGVQGVPCTIPESVDESPPSGGKIATLRDLAQDINNELTALAEPSFDLKPAELATPRRSESVDAPESLSEISAGLPKPRQSVDAPKSLSEISTDLPKPRSSVDAPGVQGAPCTSDIELFLNTIIKEIESEYKRYYGES</sequence>
<dbReference type="EMBL" id="LUTY01002836">
    <property type="protein sequence ID" value="OAD19351.1"/>
    <property type="molecule type" value="Genomic_DNA"/>
</dbReference>
<evidence type="ECO:0000313" key="2">
    <source>
        <dbReference type="EMBL" id="OAD19351.1"/>
    </source>
</evidence>